<sequence>MRGIPQDIRKPFVASALLTLMLVEFVRGALILALLPNIGVDALGLTPAAIGLAISVHYFFDNILRSPMGFLADHFGQRFVLVSGLIVAAIGLIVVARATNPVSLTLGAGILGIGTSPLWPSVITTVTATASEEQKATAMGYIYIAWIIGGGAGPVVINFVLSFSYRAAFMLLICMLLLGGMLALITKPEKEIIHGDEPFLVLIEPRRYFGEIIVNLKQIRILFPGMFVQTLAIGILIPVLTPYARVVLGVSPQLQSVAMVIVGGTTAIFLPIMGRFVDRVGARPFLSGGFILAGIGLVLFTLQTSLWPAVSFMLLLALSYAMILPSWNSVLDGAIDREKRGTMWGVFMTVEGLGTATGPYIGGRLWQAFGPQAPFWASAILLGTMGLLYLFLRIPGLNRDLKPST</sequence>
<dbReference type="PROSITE" id="PS50850">
    <property type="entry name" value="MFS"/>
    <property type="match status" value="1"/>
</dbReference>
<dbReference type="InterPro" id="IPR036259">
    <property type="entry name" value="MFS_trans_sf"/>
</dbReference>
<feature type="transmembrane region" description="Helical" evidence="7">
    <location>
        <begin position="221"/>
        <end position="241"/>
    </location>
</feature>
<dbReference type="InterPro" id="IPR011701">
    <property type="entry name" value="MFS"/>
</dbReference>
<dbReference type="InterPro" id="IPR050171">
    <property type="entry name" value="MFS_Transporters"/>
</dbReference>
<evidence type="ECO:0000256" key="5">
    <source>
        <dbReference type="ARBA" id="ARBA00022989"/>
    </source>
</evidence>
<keyword evidence="5 7" id="KW-1133">Transmembrane helix</keyword>
<feature type="transmembrane region" description="Helical" evidence="7">
    <location>
        <begin position="373"/>
        <end position="392"/>
    </location>
</feature>
<evidence type="ECO:0000256" key="6">
    <source>
        <dbReference type="ARBA" id="ARBA00023136"/>
    </source>
</evidence>
<protein>
    <submittedName>
        <fullName evidence="9">Glycolipid permease LtaA</fullName>
    </submittedName>
</protein>
<dbReference type="GO" id="GO:0005886">
    <property type="term" value="C:plasma membrane"/>
    <property type="evidence" value="ECO:0007669"/>
    <property type="project" value="UniProtKB-SubCell"/>
</dbReference>
<dbReference type="EMBL" id="JALBUF010000004">
    <property type="protein sequence ID" value="MCI0183362.1"/>
    <property type="molecule type" value="Genomic_DNA"/>
</dbReference>
<gene>
    <name evidence="9" type="primary">ltaA_2</name>
    <name evidence="9" type="ORF">MM817_01639</name>
</gene>
<dbReference type="PANTHER" id="PTHR23517">
    <property type="entry name" value="RESISTANCE PROTEIN MDTM, PUTATIVE-RELATED-RELATED"/>
    <property type="match status" value="1"/>
</dbReference>
<dbReference type="AlphaFoldDB" id="A0A9X1V8Z3"/>
<feature type="transmembrane region" description="Helical" evidence="7">
    <location>
        <begin position="12"/>
        <end position="36"/>
    </location>
</feature>
<dbReference type="SUPFAM" id="SSF103473">
    <property type="entry name" value="MFS general substrate transporter"/>
    <property type="match status" value="1"/>
</dbReference>
<evidence type="ECO:0000313" key="10">
    <source>
        <dbReference type="Proteomes" id="UP001139263"/>
    </source>
</evidence>
<dbReference type="RefSeq" id="WP_241713559.1">
    <property type="nucleotide sequence ID" value="NZ_JALBUF010000004.1"/>
</dbReference>
<proteinExistence type="predicted"/>
<keyword evidence="10" id="KW-1185">Reference proteome</keyword>
<evidence type="ECO:0000256" key="3">
    <source>
        <dbReference type="ARBA" id="ARBA00022475"/>
    </source>
</evidence>
<evidence type="ECO:0000256" key="1">
    <source>
        <dbReference type="ARBA" id="ARBA00004651"/>
    </source>
</evidence>
<feature type="transmembrane region" description="Helical" evidence="7">
    <location>
        <begin position="309"/>
        <end position="331"/>
    </location>
</feature>
<feature type="transmembrane region" description="Helical" evidence="7">
    <location>
        <begin position="285"/>
        <end position="303"/>
    </location>
</feature>
<keyword evidence="3" id="KW-1003">Cell membrane</keyword>
<dbReference type="Proteomes" id="UP001139263">
    <property type="component" value="Unassembled WGS sequence"/>
</dbReference>
<dbReference type="CDD" id="cd17325">
    <property type="entry name" value="MFS_MdtG_SLC18_like"/>
    <property type="match status" value="1"/>
</dbReference>
<organism evidence="9 10">
    <name type="scientific">Sulfoacidibacillus ferrooxidans</name>
    <dbReference type="NCBI Taxonomy" id="2005001"/>
    <lineage>
        <taxon>Bacteria</taxon>
        <taxon>Bacillati</taxon>
        <taxon>Bacillota</taxon>
        <taxon>Bacilli</taxon>
        <taxon>Bacillales</taxon>
        <taxon>Alicyclobacillaceae</taxon>
        <taxon>Sulfoacidibacillus</taxon>
    </lineage>
</organism>
<keyword evidence="6 7" id="KW-0472">Membrane</keyword>
<comment type="caution">
    <text evidence="9">The sequence shown here is derived from an EMBL/GenBank/DDBJ whole genome shotgun (WGS) entry which is preliminary data.</text>
</comment>
<feature type="transmembrane region" description="Helical" evidence="7">
    <location>
        <begin position="42"/>
        <end position="60"/>
    </location>
</feature>
<evidence type="ECO:0000256" key="4">
    <source>
        <dbReference type="ARBA" id="ARBA00022692"/>
    </source>
</evidence>
<feature type="transmembrane region" description="Helical" evidence="7">
    <location>
        <begin position="140"/>
        <end position="161"/>
    </location>
</feature>
<keyword evidence="2" id="KW-0813">Transport</keyword>
<feature type="transmembrane region" description="Helical" evidence="7">
    <location>
        <begin position="343"/>
        <end position="361"/>
    </location>
</feature>
<dbReference type="InterPro" id="IPR020846">
    <property type="entry name" value="MFS_dom"/>
</dbReference>
<dbReference type="Pfam" id="PF07690">
    <property type="entry name" value="MFS_1"/>
    <property type="match status" value="2"/>
</dbReference>
<accession>A0A9X1V8Z3</accession>
<evidence type="ECO:0000256" key="2">
    <source>
        <dbReference type="ARBA" id="ARBA00022448"/>
    </source>
</evidence>
<dbReference type="Gene3D" id="1.20.1250.20">
    <property type="entry name" value="MFS general substrate transporter like domains"/>
    <property type="match status" value="2"/>
</dbReference>
<evidence type="ECO:0000313" key="9">
    <source>
        <dbReference type="EMBL" id="MCI0183362.1"/>
    </source>
</evidence>
<feature type="transmembrane region" description="Helical" evidence="7">
    <location>
        <begin position="104"/>
        <end position="128"/>
    </location>
</feature>
<dbReference type="GO" id="GO:0022857">
    <property type="term" value="F:transmembrane transporter activity"/>
    <property type="evidence" value="ECO:0007669"/>
    <property type="project" value="InterPro"/>
</dbReference>
<dbReference type="PANTHER" id="PTHR23517:SF3">
    <property type="entry name" value="INTEGRAL MEMBRANE TRANSPORT PROTEIN"/>
    <property type="match status" value="1"/>
</dbReference>
<feature type="domain" description="Major facilitator superfamily (MFS) profile" evidence="8">
    <location>
        <begin position="12"/>
        <end position="398"/>
    </location>
</feature>
<comment type="subcellular location">
    <subcellularLocation>
        <location evidence="1">Cell membrane</location>
        <topology evidence="1">Multi-pass membrane protein</topology>
    </subcellularLocation>
</comment>
<keyword evidence="4 7" id="KW-0812">Transmembrane</keyword>
<feature type="transmembrane region" description="Helical" evidence="7">
    <location>
        <begin position="253"/>
        <end position="273"/>
    </location>
</feature>
<feature type="transmembrane region" description="Helical" evidence="7">
    <location>
        <begin position="167"/>
        <end position="185"/>
    </location>
</feature>
<evidence type="ECO:0000256" key="7">
    <source>
        <dbReference type="SAM" id="Phobius"/>
    </source>
</evidence>
<feature type="transmembrane region" description="Helical" evidence="7">
    <location>
        <begin position="80"/>
        <end position="98"/>
    </location>
</feature>
<reference evidence="9" key="1">
    <citation type="submission" date="2022-03" db="EMBL/GenBank/DDBJ databases">
        <title>Draft Genome Sequence of Firmicute Strain S0AB, a Heterotrophic Iron/Sulfur-Oxidizing Extreme Acidophile.</title>
        <authorList>
            <person name="Vergara E."/>
            <person name="Pakostova E."/>
            <person name="Johnson D.B."/>
            <person name="Holmes D.S."/>
        </authorList>
    </citation>
    <scope>NUCLEOTIDE SEQUENCE</scope>
    <source>
        <strain evidence="9">S0AB</strain>
    </source>
</reference>
<name>A0A9X1V8Z3_9BACL</name>
<evidence type="ECO:0000259" key="8">
    <source>
        <dbReference type="PROSITE" id="PS50850"/>
    </source>
</evidence>